<accession>A0A562LD37</accession>
<evidence type="ECO:0000313" key="1">
    <source>
        <dbReference type="EMBL" id="TWI05455.1"/>
    </source>
</evidence>
<dbReference type="AlphaFoldDB" id="A0A562LD37"/>
<protein>
    <recommendedName>
        <fullName evidence="3">Addiction module component</fullName>
    </recommendedName>
</protein>
<organism evidence="1 2">
    <name type="scientific">Bradyrhizobium daqingense</name>
    <dbReference type="NCBI Taxonomy" id="993502"/>
    <lineage>
        <taxon>Bacteria</taxon>
        <taxon>Pseudomonadati</taxon>
        <taxon>Pseudomonadota</taxon>
        <taxon>Alphaproteobacteria</taxon>
        <taxon>Hyphomicrobiales</taxon>
        <taxon>Nitrobacteraceae</taxon>
        <taxon>Bradyrhizobium</taxon>
    </lineage>
</organism>
<sequence>MDMTKLLDQALKIARSLPADAQDDIARIVLQLAGAEASPIILSHDERSAIVRSKEAAARGEFATEAQVRATWAKHGL</sequence>
<dbReference type="EMBL" id="VLKL01000007">
    <property type="protein sequence ID" value="TWI05455.1"/>
    <property type="molecule type" value="Genomic_DNA"/>
</dbReference>
<reference evidence="1 2" key="1">
    <citation type="journal article" date="2015" name="Stand. Genomic Sci.">
        <title>Genomic Encyclopedia of Bacterial and Archaeal Type Strains, Phase III: the genomes of soil and plant-associated and newly described type strains.</title>
        <authorList>
            <person name="Whitman W.B."/>
            <person name="Woyke T."/>
            <person name="Klenk H.P."/>
            <person name="Zhou Y."/>
            <person name="Lilburn T.G."/>
            <person name="Beck B.J."/>
            <person name="De Vos P."/>
            <person name="Vandamme P."/>
            <person name="Eisen J.A."/>
            <person name="Garrity G."/>
            <person name="Hugenholtz P."/>
            <person name="Kyrpides N.C."/>
        </authorList>
    </citation>
    <scope>NUCLEOTIDE SEQUENCE [LARGE SCALE GENOMIC DNA]</scope>
    <source>
        <strain evidence="1 2">CGMCC 1.10947</strain>
    </source>
</reference>
<evidence type="ECO:0000313" key="2">
    <source>
        <dbReference type="Proteomes" id="UP000317176"/>
    </source>
</evidence>
<gene>
    <name evidence="1" type="ORF">IQ17_02955</name>
</gene>
<name>A0A562LD37_9BRAD</name>
<comment type="caution">
    <text evidence="1">The sequence shown here is derived from an EMBL/GenBank/DDBJ whole genome shotgun (WGS) entry which is preliminary data.</text>
</comment>
<dbReference type="Proteomes" id="UP000317176">
    <property type="component" value="Unassembled WGS sequence"/>
</dbReference>
<proteinExistence type="predicted"/>
<keyword evidence="2" id="KW-1185">Reference proteome</keyword>
<evidence type="ECO:0008006" key="3">
    <source>
        <dbReference type="Google" id="ProtNLM"/>
    </source>
</evidence>